<proteinExistence type="predicted"/>
<dbReference type="Pfam" id="PF21239">
    <property type="entry name" value="RLMM_N"/>
    <property type="match status" value="1"/>
</dbReference>
<protein>
    <submittedName>
        <fullName evidence="10">23S rRNA (Cytidine(2498)-2'-O)-methyltransferase RlmM</fullName>
        <ecNumber evidence="10">2.1.1.186</ecNumber>
    </submittedName>
</protein>
<evidence type="ECO:0000256" key="4">
    <source>
        <dbReference type="ARBA" id="ARBA00022679"/>
    </source>
</evidence>
<evidence type="ECO:0000259" key="9">
    <source>
        <dbReference type="Pfam" id="PF21239"/>
    </source>
</evidence>
<evidence type="ECO:0000313" key="10">
    <source>
        <dbReference type="EMBL" id="MBE9609712.1"/>
    </source>
</evidence>
<dbReference type="Proteomes" id="UP000604481">
    <property type="component" value="Unassembled WGS sequence"/>
</dbReference>
<name>A0A8J7K291_9NEIS</name>
<dbReference type="RefSeq" id="WP_194116237.1">
    <property type="nucleotide sequence ID" value="NZ_JADFUA010000005.1"/>
</dbReference>
<keyword evidence="4 10" id="KW-0808">Transferase</keyword>
<evidence type="ECO:0000256" key="7">
    <source>
        <dbReference type="PIRSR" id="PIRSR028774-2"/>
    </source>
</evidence>
<dbReference type="EMBL" id="JADFUA010000005">
    <property type="protein sequence ID" value="MBE9609712.1"/>
    <property type="molecule type" value="Genomic_DNA"/>
</dbReference>
<keyword evidence="1" id="KW-0963">Cytoplasm</keyword>
<evidence type="ECO:0000313" key="11">
    <source>
        <dbReference type="Proteomes" id="UP000604481"/>
    </source>
</evidence>
<feature type="binding site" evidence="7">
    <location>
        <begin position="217"/>
        <end position="220"/>
    </location>
    <ligand>
        <name>S-adenosyl-L-methionine</name>
        <dbReference type="ChEBI" id="CHEBI:59789"/>
    </ligand>
</feature>
<keyword evidence="2" id="KW-0698">rRNA processing</keyword>
<evidence type="ECO:0000256" key="6">
    <source>
        <dbReference type="PIRSR" id="PIRSR028774-1"/>
    </source>
</evidence>
<evidence type="ECO:0000256" key="2">
    <source>
        <dbReference type="ARBA" id="ARBA00022552"/>
    </source>
</evidence>
<dbReference type="Gene3D" id="3.30.2300.20">
    <property type="match status" value="1"/>
</dbReference>
<feature type="domain" description="Ribosomal RNA methyltransferase FtsJ" evidence="8">
    <location>
        <begin position="184"/>
        <end position="275"/>
    </location>
</feature>
<feature type="active site" description="Proton acceptor" evidence="6">
    <location>
        <position position="301"/>
    </location>
</feature>
<dbReference type="GO" id="GO:0032259">
    <property type="term" value="P:methylation"/>
    <property type="evidence" value="ECO:0007669"/>
    <property type="project" value="UniProtKB-KW"/>
</dbReference>
<dbReference type="InterPro" id="IPR029063">
    <property type="entry name" value="SAM-dependent_MTases_sf"/>
</dbReference>
<dbReference type="SUPFAM" id="SSF53335">
    <property type="entry name" value="S-adenosyl-L-methionine-dependent methyltransferases"/>
    <property type="match status" value="1"/>
</dbReference>
<feature type="binding site" evidence="7">
    <location>
        <position position="236"/>
    </location>
    <ligand>
        <name>S-adenosyl-L-methionine</name>
        <dbReference type="ChEBI" id="CHEBI:59789"/>
    </ligand>
</feature>
<dbReference type="PIRSF" id="PIRSF028774">
    <property type="entry name" value="UCP028774"/>
    <property type="match status" value="1"/>
</dbReference>
<feature type="binding site" evidence="7">
    <location>
        <position position="186"/>
    </location>
    <ligand>
        <name>S-adenosyl-L-methionine</name>
        <dbReference type="ChEBI" id="CHEBI:59789"/>
    </ligand>
</feature>
<reference evidence="10 11" key="1">
    <citation type="submission" date="2020-10" db="EMBL/GenBank/DDBJ databases">
        <title>The genome sequence of Chitinilyticum litopenaei 4Y14.</title>
        <authorList>
            <person name="Liu Y."/>
        </authorList>
    </citation>
    <scope>NUCLEOTIDE SEQUENCE [LARGE SCALE GENOMIC DNA]</scope>
    <source>
        <strain evidence="10 11">4Y14</strain>
    </source>
</reference>
<dbReference type="PANTHER" id="PTHR37524">
    <property type="entry name" value="RIBOSOMAL RNA LARGE SUBUNIT METHYLTRANSFERASE M"/>
    <property type="match status" value="1"/>
</dbReference>
<comment type="caution">
    <text evidence="10">The sequence shown here is derived from an EMBL/GenBank/DDBJ whole genome shotgun (WGS) entry which is preliminary data.</text>
</comment>
<dbReference type="GO" id="GO:0008168">
    <property type="term" value="F:methyltransferase activity"/>
    <property type="evidence" value="ECO:0007669"/>
    <property type="project" value="UniProtKB-KW"/>
</dbReference>
<dbReference type="GO" id="GO:0006364">
    <property type="term" value="P:rRNA processing"/>
    <property type="evidence" value="ECO:0007669"/>
    <property type="project" value="UniProtKB-KW"/>
</dbReference>
<dbReference type="InterPro" id="IPR048646">
    <property type="entry name" value="RlmM_THUMP-like"/>
</dbReference>
<sequence>MTTVLLPPPSGFLAYCRPGFEAEALADLQARHGKQGGQDSAAGWVWQARSPKSSDDEGSWNNSFVFIRQHLPTLGRIALPERDRLTPIIDFLKGYSPVFHEIWIEYPDTNEGKALSSFAKKFQPYVEKAARAQGWLQAHGNGPLIRLHLFFASQNEVFVGLRIARPGDWLCGIPRLRFPSEAPSRSTLKLFEAFITLVDEPERRLKPGMTGVDLGAAPGGWTYQLVHRGLKVYAIDNGPMKGSMDGHPQVKHLREDGFRWKPRQPVDWLVCDMVEQPVRIAALIAQWLASGLARQTVFNLKLPMKKRHTEVERCLQLIRDALDDAGLRYRIRARHLYHDREEITCYIRVGKD</sequence>
<dbReference type="Pfam" id="PF01728">
    <property type="entry name" value="FtsJ"/>
    <property type="match status" value="1"/>
</dbReference>
<evidence type="ECO:0000256" key="5">
    <source>
        <dbReference type="ARBA" id="ARBA00022691"/>
    </source>
</evidence>
<dbReference type="NCBIfam" id="NF008734">
    <property type="entry name" value="PRK11760.1"/>
    <property type="match status" value="1"/>
</dbReference>
<keyword evidence="3 10" id="KW-0489">Methyltransferase</keyword>
<dbReference type="InterPro" id="IPR011224">
    <property type="entry name" value="rRNA_MeTrfase_M"/>
</dbReference>
<feature type="binding site" evidence="7">
    <location>
        <position position="272"/>
    </location>
    <ligand>
        <name>S-adenosyl-L-methionine</name>
        <dbReference type="ChEBI" id="CHEBI:59789"/>
    </ligand>
</feature>
<dbReference type="AlphaFoldDB" id="A0A8J7K291"/>
<keyword evidence="5 7" id="KW-0949">S-adenosyl-L-methionine</keyword>
<dbReference type="PANTHER" id="PTHR37524:SF2">
    <property type="entry name" value="RIBOSOMAL RNA METHYLTRANSFERASE FTSJ DOMAIN-CONTAINING PROTEIN"/>
    <property type="match status" value="1"/>
</dbReference>
<feature type="domain" description="Ribosomal RNA large subunit methyltransferase M THUMP-like" evidence="9">
    <location>
        <begin position="83"/>
        <end position="161"/>
    </location>
</feature>
<dbReference type="InterPro" id="IPR002877">
    <property type="entry name" value="RNA_MeTrfase_FtsJ_dom"/>
</dbReference>
<evidence type="ECO:0000256" key="3">
    <source>
        <dbReference type="ARBA" id="ARBA00022603"/>
    </source>
</evidence>
<evidence type="ECO:0000256" key="1">
    <source>
        <dbReference type="ARBA" id="ARBA00022490"/>
    </source>
</evidence>
<dbReference type="Gene3D" id="3.40.50.150">
    <property type="entry name" value="Vaccinia Virus protein VP39"/>
    <property type="match status" value="1"/>
</dbReference>
<feature type="binding site" evidence="7">
    <location>
        <position position="256"/>
    </location>
    <ligand>
        <name>S-adenosyl-L-methionine</name>
        <dbReference type="ChEBI" id="CHEBI:59789"/>
    </ligand>
</feature>
<gene>
    <name evidence="10" type="primary">rlmM</name>
    <name evidence="10" type="ORF">INR99_10135</name>
</gene>
<evidence type="ECO:0000259" key="8">
    <source>
        <dbReference type="Pfam" id="PF01728"/>
    </source>
</evidence>
<organism evidence="10 11">
    <name type="scientific">Chitinilyticum piscinae</name>
    <dbReference type="NCBI Taxonomy" id="2866724"/>
    <lineage>
        <taxon>Bacteria</taxon>
        <taxon>Pseudomonadati</taxon>
        <taxon>Pseudomonadota</taxon>
        <taxon>Betaproteobacteria</taxon>
        <taxon>Neisseriales</taxon>
        <taxon>Chitinibacteraceae</taxon>
        <taxon>Chitinilyticum</taxon>
    </lineage>
</organism>
<keyword evidence="11" id="KW-1185">Reference proteome</keyword>
<accession>A0A8J7K291</accession>
<dbReference type="EC" id="2.1.1.186" evidence="10"/>